<proteinExistence type="predicted"/>
<comment type="caution">
    <text evidence="3">The sequence shown here is derived from an EMBL/GenBank/DDBJ whole genome shotgun (WGS) entry which is preliminary data.</text>
</comment>
<accession>A0AAV0G864</accession>
<keyword evidence="4" id="KW-1185">Reference proteome</keyword>
<evidence type="ECO:0000256" key="1">
    <source>
        <dbReference type="SAM" id="MobiDB-lite"/>
    </source>
</evidence>
<evidence type="ECO:0000313" key="3">
    <source>
        <dbReference type="EMBL" id="CAH9144146.1"/>
    </source>
</evidence>
<organism evidence="3 4">
    <name type="scientific">Cuscuta epithymum</name>
    <dbReference type="NCBI Taxonomy" id="186058"/>
    <lineage>
        <taxon>Eukaryota</taxon>
        <taxon>Viridiplantae</taxon>
        <taxon>Streptophyta</taxon>
        <taxon>Embryophyta</taxon>
        <taxon>Tracheophyta</taxon>
        <taxon>Spermatophyta</taxon>
        <taxon>Magnoliopsida</taxon>
        <taxon>eudicotyledons</taxon>
        <taxon>Gunneridae</taxon>
        <taxon>Pentapetalae</taxon>
        <taxon>asterids</taxon>
        <taxon>lamiids</taxon>
        <taxon>Solanales</taxon>
        <taxon>Convolvulaceae</taxon>
        <taxon>Cuscuteae</taxon>
        <taxon>Cuscuta</taxon>
        <taxon>Cuscuta subgen. Cuscuta</taxon>
    </lineage>
</organism>
<name>A0AAV0G864_9ASTE</name>
<evidence type="ECO:0000313" key="4">
    <source>
        <dbReference type="Proteomes" id="UP001152523"/>
    </source>
</evidence>
<sequence length="143" mass="16139">MIYGRRPIFGALFARLFSRHASYRVKEIFAGPYITRMMKAMGYGDRLEGMTVIEHIYPMETLPKEIPAGRRAARHADDDNGAEGHQQAEQDDAHEMEHGMMHGAPVLPPPRDMCFPTLGKGCISIWRMFIPGSISISSSFSRR</sequence>
<dbReference type="EMBL" id="CAMAPF010000216">
    <property type="protein sequence ID" value="CAH9113988.1"/>
    <property type="molecule type" value="Genomic_DNA"/>
</dbReference>
<dbReference type="EMBL" id="CAMAPF010001060">
    <property type="protein sequence ID" value="CAH9144146.1"/>
    <property type="molecule type" value="Genomic_DNA"/>
</dbReference>
<dbReference type="Proteomes" id="UP001152523">
    <property type="component" value="Unassembled WGS sequence"/>
</dbReference>
<gene>
    <name evidence="2" type="ORF">CEPIT_LOCUS20525</name>
    <name evidence="3" type="ORF">CEPIT_LOCUS41220</name>
</gene>
<feature type="region of interest" description="Disordered" evidence="1">
    <location>
        <begin position="67"/>
        <end position="92"/>
    </location>
</feature>
<dbReference type="AlphaFoldDB" id="A0AAV0G864"/>
<protein>
    <submittedName>
        <fullName evidence="3">Uncharacterized protein</fullName>
    </submittedName>
</protein>
<reference evidence="3" key="1">
    <citation type="submission" date="2022-07" db="EMBL/GenBank/DDBJ databases">
        <authorList>
            <person name="Macas J."/>
            <person name="Novak P."/>
            <person name="Neumann P."/>
        </authorList>
    </citation>
    <scope>NUCLEOTIDE SEQUENCE</scope>
</reference>
<evidence type="ECO:0000313" key="2">
    <source>
        <dbReference type="EMBL" id="CAH9113988.1"/>
    </source>
</evidence>